<gene>
    <name evidence="1" type="ORF">LSAT_V11C600320640</name>
</gene>
<dbReference type="EMBL" id="NBSK02000006">
    <property type="protein sequence ID" value="KAJ0201061.1"/>
    <property type="molecule type" value="Genomic_DNA"/>
</dbReference>
<keyword evidence="2" id="KW-1185">Reference proteome</keyword>
<reference evidence="1 2" key="1">
    <citation type="journal article" date="2017" name="Nat. Commun.">
        <title>Genome assembly with in vitro proximity ligation data and whole-genome triplication in lettuce.</title>
        <authorList>
            <person name="Reyes-Chin-Wo S."/>
            <person name="Wang Z."/>
            <person name="Yang X."/>
            <person name="Kozik A."/>
            <person name="Arikit S."/>
            <person name="Song C."/>
            <person name="Xia L."/>
            <person name="Froenicke L."/>
            <person name="Lavelle D.O."/>
            <person name="Truco M.J."/>
            <person name="Xia R."/>
            <person name="Zhu S."/>
            <person name="Xu C."/>
            <person name="Xu H."/>
            <person name="Xu X."/>
            <person name="Cox K."/>
            <person name="Korf I."/>
            <person name="Meyers B.C."/>
            <person name="Michelmore R.W."/>
        </authorList>
    </citation>
    <scope>NUCLEOTIDE SEQUENCE [LARGE SCALE GENOMIC DNA]</scope>
    <source>
        <strain evidence="2">cv. Salinas</strain>
        <tissue evidence="1">Seedlings</tissue>
    </source>
</reference>
<evidence type="ECO:0000313" key="1">
    <source>
        <dbReference type="EMBL" id="KAJ0201061.1"/>
    </source>
</evidence>
<evidence type="ECO:0000313" key="2">
    <source>
        <dbReference type="Proteomes" id="UP000235145"/>
    </source>
</evidence>
<proteinExistence type="predicted"/>
<comment type="caution">
    <text evidence="1">The sequence shown here is derived from an EMBL/GenBank/DDBJ whole genome shotgun (WGS) entry which is preliminary data.</text>
</comment>
<dbReference type="AlphaFoldDB" id="A0A9R1V7F0"/>
<sequence>MVMEKVQAVNFVNGWMRMKGGDGRTHYKMKPEEICNPTLKICTLDSICKMKIKQEKSNNKQELDKISLPSVPLQLEKLVLPAGSRSSSILENLSKQLALKPLHEVSTYVLSTYVLSTLPMLYC</sequence>
<dbReference type="Proteomes" id="UP000235145">
    <property type="component" value="Unassembled WGS sequence"/>
</dbReference>
<organism evidence="1 2">
    <name type="scientific">Lactuca sativa</name>
    <name type="common">Garden lettuce</name>
    <dbReference type="NCBI Taxonomy" id="4236"/>
    <lineage>
        <taxon>Eukaryota</taxon>
        <taxon>Viridiplantae</taxon>
        <taxon>Streptophyta</taxon>
        <taxon>Embryophyta</taxon>
        <taxon>Tracheophyta</taxon>
        <taxon>Spermatophyta</taxon>
        <taxon>Magnoliopsida</taxon>
        <taxon>eudicotyledons</taxon>
        <taxon>Gunneridae</taxon>
        <taxon>Pentapetalae</taxon>
        <taxon>asterids</taxon>
        <taxon>campanulids</taxon>
        <taxon>Asterales</taxon>
        <taxon>Asteraceae</taxon>
        <taxon>Cichorioideae</taxon>
        <taxon>Cichorieae</taxon>
        <taxon>Lactucinae</taxon>
        <taxon>Lactuca</taxon>
    </lineage>
</organism>
<name>A0A9R1V7F0_LACSA</name>
<accession>A0A9R1V7F0</accession>
<protein>
    <submittedName>
        <fullName evidence="1">Uncharacterized protein</fullName>
    </submittedName>
</protein>